<protein>
    <submittedName>
        <fullName evidence="4">4-methyl-5(B-hydroxyethyl)-thiazole monophosphate biosynthesis protein</fullName>
    </submittedName>
</protein>
<keyword evidence="2" id="KW-0677">Repeat</keyword>
<name>A0A0S2THG8_9GAMM</name>
<dbReference type="InterPro" id="IPR006287">
    <property type="entry name" value="DJ-1"/>
</dbReference>
<dbReference type="AlphaFoldDB" id="A0A0S2THG8"/>
<dbReference type="EMBL" id="CP013099">
    <property type="protein sequence ID" value="ALP54545.1"/>
    <property type="molecule type" value="Genomic_DNA"/>
</dbReference>
<proteinExistence type="inferred from homology"/>
<evidence type="ECO:0000256" key="1">
    <source>
        <dbReference type="ARBA" id="ARBA00008542"/>
    </source>
</evidence>
<evidence type="ECO:0000313" key="4">
    <source>
        <dbReference type="EMBL" id="ALP54545.1"/>
    </source>
</evidence>
<dbReference type="InterPro" id="IPR002818">
    <property type="entry name" value="DJ-1/PfpI"/>
</dbReference>
<dbReference type="InterPro" id="IPR029062">
    <property type="entry name" value="Class_I_gatase-like"/>
</dbReference>
<sequence length="185" mass="19447">MSKVLIPLAQGCEEIEAVTMIDLLRRGQISVTTAGLETQLSPVKAARGTQLLPDTTLDEALQDDYDMIALPGGLPGADNLNDDERIIQLVQKMAAADKYICAICAAPRVLARAGVLEGKRATSYPGTLDTMDIAGMTYTGAAVTVDGRIITGRGPGPAMDFALALIEALGGTALKHSVEQPLLRD</sequence>
<dbReference type="Proteomes" id="UP000055136">
    <property type="component" value="Chromosome"/>
</dbReference>
<dbReference type="KEGG" id="tee:Tel_16075"/>
<dbReference type="PROSITE" id="PS51276">
    <property type="entry name" value="PEPTIDASE_C56_PFPI"/>
    <property type="match status" value="1"/>
</dbReference>
<reference evidence="4" key="1">
    <citation type="submission" date="2015-10" db="EMBL/GenBank/DDBJ databases">
        <title>Description of Candidatus Tenderia electrophaga gen. nov, sp. nov., an Uncultivated Electroautotroph from a Biocathode Enrichment.</title>
        <authorList>
            <person name="Eddie B.J."/>
            <person name="Malanoski A.P."/>
            <person name="Wang Z."/>
            <person name="Hall R.J."/>
            <person name="Oh S.D."/>
            <person name="Heiner C."/>
            <person name="Lin B."/>
            <person name="Strycharz-Glaven S.M."/>
        </authorList>
    </citation>
    <scope>NUCLEOTIDE SEQUENCE [LARGE SCALE GENOMIC DNA]</scope>
    <source>
        <strain evidence="4">NRL1</strain>
    </source>
</reference>
<evidence type="ECO:0000256" key="2">
    <source>
        <dbReference type="ARBA" id="ARBA00022737"/>
    </source>
</evidence>
<dbReference type="InterPro" id="IPR050325">
    <property type="entry name" value="Prot/Nucl_acid_deglycase"/>
</dbReference>
<dbReference type="PANTHER" id="PTHR48094:SF12">
    <property type="entry name" value="PARKINSON DISEASE PROTEIN 7 HOMOLOG"/>
    <property type="match status" value="1"/>
</dbReference>
<evidence type="ECO:0000259" key="3">
    <source>
        <dbReference type="Pfam" id="PF01965"/>
    </source>
</evidence>
<dbReference type="GO" id="GO:0005737">
    <property type="term" value="C:cytoplasm"/>
    <property type="evidence" value="ECO:0007669"/>
    <property type="project" value="TreeGrafter"/>
</dbReference>
<dbReference type="Pfam" id="PF01965">
    <property type="entry name" value="DJ-1_PfpI"/>
    <property type="match status" value="1"/>
</dbReference>
<dbReference type="NCBIfam" id="TIGR01383">
    <property type="entry name" value="not_thiJ"/>
    <property type="match status" value="1"/>
</dbReference>
<dbReference type="STRING" id="1748243.Tel_16075"/>
<dbReference type="SUPFAM" id="SSF52317">
    <property type="entry name" value="Class I glutamine amidotransferase-like"/>
    <property type="match status" value="1"/>
</dbReference>
<dbReference type="Gene3D" id="3.40.50.880">
    <property type="match status" value="1"/>
</dbReference>
<dbReference type="CDD" id="cd03135">
    <property type="entry name" value="GATase1_DJ-1"/>
    <property type="match status" value="1"/>
</dbReference>
<accession>A0A0S2THG8</accession>
<dbReference type="InterPro" id="IPR006286">
    <property type="entry name" value="C56_PfpI-like"/>
</dbReference>
<feature type="domain" description="DJ-1/PfpI" evidence="3">
    <location>
        <begin position="3"/>
        <end position="167"/>
    </location>
</feature>
<dbReference type="FunFam" id="3.40.50.880:FF:000015">
    <property type="entry name" value="Protein DJ-1 homolog C"/>
    <property type="match status" value="1"/>
</dbReference>
<gene>
    <name evidence="4" type="ORF">Tel_16075</name>
</gene>
<organism evidence="4 5">
    <name type="scientific">Candidatus Tenderia electrophaga</name>
    <dbReference type="NCBI Taxonomy" id="1748243"/>
    <lineage>
        <taxon>Bacteria</taxon>
        <taxon>Pseudomonadati</taxon>
        <taxon>Pseudomonadota</taxon>
        <taxon>Gammaproteobacteria</taxon>
        <taxon>Candidatus Tenderiales</taxon>
        <taxon>Candidatus Tenderiaceae</taxon>
        <taxon>Candidatus Tenderia</taxon>
    </lineage>
</organism>
<evidence type="ECO:0000313" key="5">
    <source>
        <dbReference type="Proteomes" id="UP000055136"/>
    </source>
</evidence>
<dbReference type="PANTHER" id="PTHR48094">
    <property type="entry name" value="PROTEIN/NUCLEIC ACID DEGLYCASE DJ-1-RELATED"/>
    <property type="match status" value="1"/>
</dbReference>
<comment type="similarity">
    <text evidence="1">Belongs to the peptidase C56 family.</text>
</comment>
<keyword evidence="5" id="KW-1185">Reference proteome</keyword>